<gene>
    <name evidence="1" type="ORF">NRP21_22075</name>
</gene>
<sequence>MISEPASRDALQDQMNADLKLMQLVLAALTAEASAETQRHVAQVLQEVRGAPAPAGTPERTAALMRDSAMRLADLIVNARAARGLTPGA</sequence>
<name>A0ABT1X9H7_9PROT</name>
<keyword evidence="2" id="KW-1185">Reference proteome</keyword>
<dbReference type="EMBL" id="JANJOU010000024">
    <property type="protein sequence ID" value="MCR0984750.1"/>
    <property type="molecule type" value="Genomic_DNA"/>
</dbReference>
<accession>A0ABT1X9H7</accession>
<evidence type="ECO:0000313" key="2">
    <source>
        <dbReference type="Proteomes" id="UP001524642"/>
    </source>
</evidence>
<comment type="caution">
    <text evidence="1">The sequence shown here is derived from an EMBL/GenBank/DDBJ whole genome shotgun (WGS) entry which is preliminary data.</text>
</comment>
<protein>
    <submittedName>
        <fullName evidence="1">Uncharacterized protein</fullName>
    </submittedName>
</protein>
<reference evidence="1 2" key="1">
    <citation type="submission" date="2022-06" db="EMBL/GenBank/DDBJ databases">
        <title>Roseomonas CN29.</title>
        <authorList>
            <person name="Cheng Y."/>
            <person name="He X."/>
        </authorList>
    </citation>
    <scope>NUCLEOTIDE SEQUENCE [LARGE SCALE GENOMIC DNA]</scope>
    <source>
        <strain evidence="1 2">CN29</strain>
    </source>
</reference>
<proteinExistence type="predicted"/>
<dbReference type="RefSeq" id="WP_257718405.1">
    <property type="nucleotide sequence ID" value="NZ_JANJOU010000024.1"/>
</dbReference>
<organism evidence="1 2">
    <name type="scientific">Roseomonas populi</name>
    <dbReference type="NCBI Taxonomy" id="3121582"/>
    <lineage>
        <taxon>Bacteria</taxon>
        <taxon>Pseudomonadati</taxon>
        <taxon>Pseudomonadota</taxon>
        <taxon>Alphaproteobacteria</taxon>
        <taxon>Acetobacterales</taxon>
        <taxon>Roseomonadaceae</taxon>
        <taxon>Roseomonas</taxon>
    </lineage>
</organism>
<evidence type="ECO:0000313" key="1">
    <source>
        <dbReference type="EMBL" id="MCR0984750.1"/>
    </source>
</evidence>
<dbReference type="Proteomes" id="UP001524642">
    <property type="component" value="Unassembled WGS sequence"/>
</dbReference>